<keyword evidence="3" id="KW-1185">Reference proteome</keyword>
<dbReference type="Proteomes" id="UP000663870">
    <property type="component" value="Unassembled WGS sequence"/>
</dbReference>
<accession>A0A816BDD3</accession>
<evidence type="ECO:0000313" key="2">
    <source>
        <dbReference type="EMBL" id="CAF1608986.1"/>
    </source>
</evidence>
<dbReference type="EMBL" id="CAJNOH010000134">
    <property type="protein sequence ID" value="CAF0896875.1"/>
    <property type="molecule type" value="Genomic_DNA"/>
</dbReference>
<proteinExistence type="predicted"/>
<protein>
    <submittedName>
        <fullName evidence="2">Uncharacterized protein</fullName>
    </submittedName>
</protein>
<sequence>MIFDLTIKQEKTRLVHSNDVVGHHDVVINRDDIVISRDDNQSYSNGYLDQIEQNISEYNVPHSDIDAYNSFYLSEDTEDTNASDNYSYDSSVENTNEESEIDRFCLDLIHFIRSSNLNKTNTNNLLTLIDNISSNKSLPQTEKQLWKQLNIKFDDKTIIYCTNCLKKLVKFNDCCDSCANVHLYINSELIIFLMEKEISQIIQMNTDFIKGYHPHHASDVIYGDFYQSKPRKNPITLILSTDEKPATKNSRSSMWPVIATIAELPLPIREFKENVVLLGLWHSPKSPPVDILLGDIK</sequence>
<name>A0A816BDD3_9BILA</name>
<evidence type="ECO:0000313" key="3">
    <source>
        <dbReference type="Proteomes" id="UP000663870"/>
    </source>
</evidence>
<dbReference type="AlphaFoldDB" id="A0A816BDD3"/>
<dbReference type="EMBL" id="CAJNOL010005731">
    <property type="protein sequence ID" value="CAF1608986.1"/>
    <property type="molecule type" value="Genomic_DNA"/>
</dbReference>
<gene>
    <name evidence="2" type="ORF">JXQ802_LOCUS49184</name>
    <name evidence="1" type="ORF">PYM288_LOCUS9317</name>
</gene>
<comment type="caution">
    <text evidence="2">The sequence shown here is derived from an EMBL/GenBank/DDBJ whole genome shotgun (WGS) entry which is preliminary data.</text>
</comment>
<organism evidence="2 3">
    <name type="scientific">Rotaria sordida</name>
    <dbReference type="NCBI Taxonomy" id="392033"/>
    <lineage>
        <taxon>Eukaryota</taxon>
        <taxon>Metazoa</taxon>
        <taxon>Spiralia</taxon>
        <taxon>Gnathifera</taxon>
        <taxon>Rotifera</taxon>
        <taxon>Eurotatoria</taxon>
        <taxon>Bdelloidea</taxon>
        <taxon>Philodinida</taxon>
        <taxon>Philodinidae</taxon>
        <taxon>Rotaria</taxon>
    </lineage>
</organism>
<evidence type="ECO:0000313" key="1">
    <source>
        <dbReference type="EMBL" id="CAF0896875.1"/>
    </source>
</evidence>
<dbReference type="Proteomes" id="UP000663854">
    <property type="component" value="Unassembled WGS sequence"/>
</dbReference>
<reference evidence="2" key="1">
    <citation type="submission" date="2021-02" db="EMBL/GenBank/DDBJ databases">
        <authorList>
            <person name="Nowell W R."/>
        </authorList>
    </citation>
    <scope>NUCLEOTIDE SEQUENCE</scope>
</reference>